<accession>A0AAN7B6T7</accession>
<dbReference type="EMBL" id="MU858132">
    <property type="protein sequence ID" value="KAK4212197.1"/>
    <property type="molecule type" value="Genomic_DNA"/>
</dbReference>
<name>A0AAN7B6T7_9PEZI</name>
<feature type="compositionally biased region" description="Polar residues" evidence="1">
    <location>
        <begin position="1"/>
        <end position="11"/>
    </location>
</feature>
<dbReference type="Proteomes" id="UP001301769">
    <property type="component" value="Unassembled WGS sequence"/>
</dbReference>
<feature type="region of interest" description="Disordered" evidence="1">
    <location>
        <begin position="787"/>
        <end position="816"/>
    </location>
</feature>
<feature type="compositionally biased region" description="Polar residues" evidence="1">
    <location>
        <begin position="165"/>
        <end position="176"/>
    </location>
</feature>
<feature type="region of interest" description="Disordered" evidence="1">
    <location>
        <begin position="725"/>
        <end position="752"/>
    </location>
</feature>
<sequence>MDQCETGSNVRNPEKGFLGKCDNDVDEDPIIRAMRMADALDRETESLQPPNYDVDLASESSRSSRSRPRSTSWSVMEFAVQLREPRTGLPIDAGDGYPVFRIQSPAKRKRSRCKGFEPAHQGKASRTLLHQVPSGRGSAAENTNKYAPTLGSVSRWSTRSTRTTEQQTPTLASRPSWSPKVPIRTSSRDAPTMLTNSLEKFTQDSSQSDDDDGVKLFTDHNGTPQIANLAVDKPYPPMSPLFESDKIHFGSQVFDSRPTSSLHPQSHSAVTSRTFGVEKPTKTAGSTMSKTSSAVTTTEGTMSSEMIIAIGVEDGVSSEFLTQTIDQIEALAPKELIANAMQSFTTLPLIKQMEDNPFTNRSLLAQLMVPHVEAYFLLNSHVRLLIIDYPADHLSTILSLQALVGSNSMAVAGILNEDDHALSRCSTPLANSDKPVSAASSTDNLALPLEAKFPGPPTSFAKANYLVTASATDSEMTSFLASIRDFYLSEDSPRKDRKRRRVKPEEAKSQQPRAASASSKTSSNPKNYLNLRLDSPHHGFSSSSNLATPPISPTDPTATTADERSSFSPSTTTTHLYLQPVSPESLEFGNAGPNSKTVEKMKNPGTIVFKAVSPTEMRRPNNSNHERNPRNHIYHQMNNLETLPKPKANTSVARKAIRRKPLPSNIAAVGGTRYSQQKYSNNNPNSTSTNTNTNLILFGDDDEKPLATTTTTTSFLPSYQSTTASFSSSNLNTYTDSEDEYASNSRRCDQENEIPEEDSVIDFGIYHSSPTTRCERCGSPNYGRKEEKFLSQGGNSKTERVLGMPPAQVKEGRDRKAMKLLGLE</sequence>
<protein>
    <submittedName>
        <fullName evidence="2">Uncharacterized protein</fullName>
    </submittedName>
</protein>
<feature type="compositionally biased region" description="Polar residues" evidence="1">
    <location>
        <begin position="554"/>
        <end position="576"/>
    </location>
</feature>
<feature type="compositionally biased region" description="Polar residues" evidence="1">
    <location>
        <begin position="255"/>
        <end position="274"/>
    </location>
</feature>
<reference evidence="2" key="1">
    <citation type="journal article" date="2023" name="Mol. Phylogenet. Evol.">
        <title>Genome-scale phylogeny and comparative genomics of the fungal order Sordariales.</title>
        <authorList>
            <person name="Hensen N."/>
            <person name="Bonometti L."/>
            <person name="Westerberg I."/>
            <person name="Brannstrom I.O."/>
            <person name="Guillou S."/>
            <person name="Cros-Aarteil S."/>
            <person name="Calhoun S."/>
            <person name="Haridas S."/>
            <person name="Kuo A."/>
            <person name="Mondo S."/>
            <person name="Pangilinan J."/>
            <person name="Riley R."/>
            <person name="LaButti K."/>
            <person name="Andreopoulos B."/>
            <person name="Lipzen A."/>
            <person name="Chen C."/>
            <person name="Yan M."/>
            <person name="Daum C."/>
            <person name="Ng V."/>
            <person name="Clum A."/>
            <person name="Steindorff A."/>
            <person name="Ohm R.A."/>
            <person name="Martin F."/>
            <person name="Silar P."/>
            <person name="Natvig D.O."/>
            <person name="Lalanne C."/>
            <person name="Gautier V."/>
            <person name="Ament-Velasquez S.L."/>
            <person name="Kruys A."/>
            <person name="Hutchinson M.I."/>
            <person name="Powell A.J."/>
            <person name="Barry K."/>
            <person name="Miller A.N."/>
            <person name="Grigoriev I.V."/>
            <person name="Debuchy R."/>
            <person name="Gladieux P."/>
            <person name="Hiltunen Thoren M."/>
            <person name="Johannesson H."/>
        </authorList>
    </citation>
    <scope>NUCLEOTIDE SEQUENCE</scope>
    <source>
        <strain evidence="2">PSN293</strain>
    </source>
</reference>
<feature type="region of interest" description="Disordered" evidence="1">
    <location>
        <begin position="1"/>
        <end position="23"/>
    </location>
</feature>
<reference evidence="2" key="2">
    <citation type="submission" date="2023-05" db="EMBL/GenBank/DDBJ databases">
        <authorList>
            <consortium name="Lawrence Berkeley National Laboratory"/>
            <person name="Steindorff A."/>
            <person name="Hensen N."/>
            <person name="Bonometti L."/>
            <person name="Westerberg I."/>
            <person name="Brannstrom I.O."/>
            <person name="Guillou S."/>
            <person name="Cros-Aarteil S."/>
            <person name="Calhoun S."/>
            <person name="Haridas S."/>
            <person name="Kuo A."/>
            <person name="Mondo S."/>
            <person name="Pangilinan J."/>
            <person name="Riley R."/>
            <person name="Labutti K."/>
            <person name="Andreopoulos B."/>
            <person name="Lipzen A."/>
            <person name="Chen C."/>
            <person name="Yanf M."/>
            <person name="Daum C."/>
            <person name="Ng V."/>
            <person name="Clum A."/>
            <person name="Ohm R."/>
            <person name="Martin F."/>
            <person name="Silar P."/>
            <person name="Natvig D."/>
            <person name="Lalanne C."/>
            <person name="Gautier V."/>
            <person name="Ament-Velasquez S.L."/>
            <person name="Kruys A."/>
            <person name="Hutchinson M.I."/>
            <person name="Powell A.J."/>
            <person name="Barry K."/>
            <person name="Miller A.N."/>
            <person name="Grigoriev I.V."/>
            <person name="Debuchy R."/>
            <person name="Gladieux P."/>
            <person name="Thoren M.H."/>
            <person name="Johannesson H."/>
        </authorList>
    </citation>
    <scope>NUCLEOTIDE SEQUENCE</scope>
    <source>
        <strain evidence="2">PSN293</strain>
    </source>
</reference>
<feature type="region of interest" description="Disordered" evidence="1">
    <location>
        <begin position="255"/>
        <end position="297"/>
    </location>
</feature>
<feature type="region of interest" description="Disordered" evidence="1">
    <location>
        <begin position="492"/>
        <end position="600"/>
    </location>
</feature>
<feature type="compositionally biased region" description="Polar residues" evidence="1">
    <location>
        <begin position="283"/>
        <end position="297"/>
    </location>
</feature>
<feature type="region of interest" description="Disordered" evidence="1">
    <location>
        <begin position="134"/>
        <end position="188"/>
    </location>
</feature>
<gene>
    <name evidence="2" type="ORF">QBC37DRAFT_401749</name>
</gene>
<proteinExistence type="predicted"/>
<feature type="region of interest" description="Disordered" evidence="1">
    <location>
        <begin position="41"/>
        <end position="72"/>
    </location>
</feature>
<evidence type="ECO:0000313" key="2">
    <source>
        <dbReference type="EMBL" id="KAK4212197.1"/>
    </source>
</evidence>
<comment type="caution">
    <text evidence="2">The sequence shown here is derived from an EMBL/GenBank/DDBJ whole genome shotgun (WGS) entry which is preliminary data.</text>
</comment>
<evidence type="ECO:0000313" key="3">
    <source>
        <dbReference type="Proteomes" id="UP001301769"/>
    </source>
</evidence>
<keyword evidence="3" id="KW-1185">Reference proteome</keyword>
<organism evidence="2 3">
    <name type="scientific">Rhypophila decipiens</name>
    <dbReference type="NCBI Taxonomy" id="261697"/>
    <lineage>
        <taxon>Eukaryota</taxon>
        <taxon>Fungi</taxon>
        <taxon>Dikarya</taxon>
        <taxon>Ascomycota</taxon>
        <taxon>Pezizomycotina</taxon>
        <taxon>Sordariomycetes</taxon>
        <taxon>Sordariomycetidae</taxon>
        <taxon>Sordariales</taxon>
        <taxon>Naviculisporaceae</taxon>
        <taxon>Rhypophila</taxon>
    </lineage>
</organism>
<feature type="compositionally biased region" description="Low complexity" evidence="1">
    <location>
        <begin position="58"/>
        <end position="72"/>
    </location>
</feature>
<dbReference type="AlphaFoldDB" id="A0AAN7B6T7"/>
<feature type="compositionally biased region" description="Polar residues" evidence="1">
    <location>
        <begin position="509"/>
        <end position="527"/>
    </location>
</feature>
<feature type="compositionally biased region" description="Low complexity" evidence="1">
    <location>
        <begin position="152"/>
        <end position="164"/>
    </location>
</feature>
<evidence type="ECO:0000256" key="1">
    <source>
        <dbReference type="SAM" id="MobiDB-lite"/>
    </source>
</evidence>